<dbReference type="InterPro" id="IPR013783">
    <property type="entry name" value="Ig-like_fold"/>
</dbReference>
<reference evidence="1 2" key="1">
    <citation type="submission" date="2021-03" db="EMBL/GenBank/DDBJ databases">
        <title>Assistant Professor.</title>
        <authorList>
            <person name="Huq M.A."/>
        </authorList>
    </citation>
    <scope>NUCLEOTIDE SEQUENCE [LARGE SCALE GENOMIC DNA]</scope>
    <source>
        <strain evidence="1 2">MAH-29</strain>
    </source>
</reference>
<gene>
    <name evidence="1" type="ORF">J7I42_11135</name>
</gene>
<dbReference type="InterPro" id="IPR024361">
    <property type="entry name" value="BACON"/>
</dbReference>
<evidence type="ECO:0000313" key="1">
    <source>
        <dbReference type="EMBL" id="MBO9200819.1"/>
    </source>
</evidence>
<dbReference type="PANTHER" id="PTHR42754">
    <property type="entry name" value="ENDOGLUCANASE"/>
    <property type="match status" value="1"/>
</dbReference>
<dbReference type="SUPFAM" id="SSF50998">
    <property type="entry name" value="Quinoprotein alcohol dehydrogenase-like"/>
    <property type="match status" value="1"/>
</dbReference>
<protein>
    <submittedName>
        <fullName evidence="1">BACON domain-containing protein</fullName>
    </submittedName>
</protein>
<dbReference type="InterPro" id="IPR011047">
    <property type="entry name" value="Quinoprotein_ADH-like_sf"/>
</dbReference>
<evidence type="ECO:0000313" key="2">
    <source>
        <dbReference type="Proteomes" id="UP000677244"/>
    </source>
</evidence>
<name>A0ABS3YSC6_9BACT</name>
<sequence>MLTNPFPSFIICLLLILGYSCKKDAKGPDPILNISRTDIEVGNDVGYTDTVVIQSNIDWKVNVSDTWLSVDPLTNATGDTTILTIKIIAANITGAQTATVTITPVGWNGQNRQINITRKAYGLAWQKCYGGSEIEDIYSTTIFPNGQFVSTGYSNSTDGDASGNMGEMSGWTFRATSDGNLLWQRKINQIGVGYRSIAASPDGGAVGLGNLNAANQFLDLDVIKYDAAGNVMWNNKYGGESHDFARAIISTPDGGCLASGNTYSKTGDFISNRGGSDLLVVKFNANGGVVWTKTFGGAGDEYIATTAVSSDGGYVIVGYTSSNNSGDVGANHGDQDLLVLKIDANGNKVWSKTIGGSRLELSSSIIGDTDGGCIVMGQTNSVDGDVVGRSGSNNDMWVVKLTNDGQIGWQACLGGSKDDIGNSMVRLPNGNIAISSTSNSTDRGITGNHGSTDIWVVVLNNSGKTLWQKTFGSSAYDGNCGIAAWADGSMLVTNTANANDGDVSGNHGKSDTWIFKLQ</sequence>
<dbReference type="PANTHER" id="PTHR42754:SF1">
    <property type="entry name" value="LIPOPROTEIN"/>
    <property type="match status" value="1"/>
</dbReference>
<dbReference type="Gene3D" id="2.60.40.10">
    <property type="entry name" value="Immunoglobulins"/>
    <property type="match status" value="1"/>
</dbReference>
<accession>A0ABS3YSC6</accession>
<dbReference type="EMBL" id="JAGHKO010000001">
    <property type="protein sequence ID" value="MBO9200819.1"/>
    <property type="molecule type" value="Genomic_DNA"/>
</dbReference>
<dbReference type="CDD" id="cd14948">
    <property type="entry name" value="BACON"/>
    <property type="match status" value="1"/>
</dbReference>
<dbReference type="RefSeq" id="WP_209138855.1">
    <property type="nucleotide sequence ID" value="NZ_JAGHKO010000001.1"/>
</dbReference>
<proteinExistence type="predicted"/>
<organism evidence="1 2">
    <name type="scientific">Niastella soli</name>
    <dbReference type="NCBI Taxonomy" id="2821487"/>
    <lineage>
        <taxon>Bacteria</taxon>
        <taxon>Pseudomonadati</taxon>
        <taxon>Bacteroidota</taxon>
        <taxon>Chitinophagia</taxon>
        <taxon>Chitinophagales</taxon>
        <taxon>Chitinophagaceae</taxon>
        <taxon>Niastella</taxon>
    </lineage>
</organism>
<dbReference type="Proteomes" id="UP000677244">
    <property type="component" value="Unassembled WGS sequence"/>
</dbReference>
<keyword evidence="2" id="KW-1185">Reference proteome</keyword>
<comment type="caution">
    <text evidence="1">The sequence shown here is derived from an EMBL/GenBank/DDBJ whole genome shotgun (WGS) entry which is preliminary data.</text>
</comment>